<protein>
    <submittedName>
        <fullName evidence="1">Sheath structural protein</fullName>
    </submittedName>
</protein>
<evidence type="ECO:0000313" key="1">
    <source>
        <dbReference type="EMBL" id="AKN37080.1"/>
    </source>
</evidence>
<sequence>MTIKRTVDETANVTLLYTDASNTLTTTTSNAAVGFMPVIARKGEPNKLHKLNADNWEQAHGKPFHSREGVHAESLRHLADAVQGGTVYTIRVMPSDAKMPVLRIGAKDGSSNKPTTTTISYGNEPVLQDSDVMAIYMIDGDNELERKVKIETVDQDEYGKGFYAITLTETNEDSEVTVLERIIVSLNPNAKGVDNKPAFIEDKLIQVSKRLRAVVNMAKLSEFTALDETKFDGGTSGTYSGIGPAEYEKAIKLFKSQKARIDVVMAGGCYIDAVLKSMKELADSFNVDFIYDVEPNLSFDDAAKRNVSLAMNSEYASAYHFPFKANDPFYGGHAIWGLSGFVFAALAKGVSLKAPTGGWHYTPAGEERATINRSGIVMLENAGELDEPEFVKARLNKLGVNTAGQWMIDDALTTRIKQDDLRFKNIATVSHKIGRDFVDIANKLKHSPDEETKSGLSRLLKRMFEGFVSSSCLVGDTPYTFSFKQIEKDLWQVEWEINVSGSMRRTVGKPALMATA</sequence>
<dbReference type="AlphaFoldDB" id="A0A0H3ZLV1"/>
<proteinExistence type="predicted"/>
<dbReference type="EMBL" id="KP795522">
    <property type="protein sequence ID" value="AKN37080.1"/>
    <property type="molecule type" value="Genomic_DNA"/>
</dbReference>
<accession>A0A0H3ZLV1</accession>
<reference evidence="1" key="1">
    <citation type="journal article" date="2015" name="MBio">
        <title>Eco-Evolutionary Dynamics of Episomes among Ecologically Cohesive Bacterial Populations.</title>
        <authorList>
            <person name="Xue H."/>
            <person name="Cordero O.X."/>
            <person name="Camas F.M."/>
            <person name="Trimble W."/>
            <person name="Meyer F."/>
            <person name="Guglielmini J."/>
            <person name="Rocha E.P."/>
            <person name="Polz M.F."/>
        </authorList>
    </citation>
    <scope>NUCLEOTIDE SEQUENCE</scope>
    <source>
        <strain evidence="1">FF_61</strain>
    </source>
</reference>
<organism evidence="1">
    <name type="scientific">Vibrio cyclitrophicus</name>
    <dbReference type="NCBI Taxonomy" id="47951"/>
    <lineage>
        <taxon>Bacteria</taxon>
        <taxon>Pseudomonadati</taxon>
        <taxon>Pseudomonadota</taxon>
        <taxon>Gammaproteobacteria</taxon>
        <taxon>Vibrionales</taxon>
        <taxon>Vibrionaceae</taxon>
        <taxon>Vibrio</taxon>
    </lineage>
</organism>
<name>A0A0H3ZLV1_9VIBR</name>